<dbReference type="Pfam" id="PF08818">
    <property type="entry name" value="DUF1801"/>
    <property type="match status" value="1"/>
</dbReference>
<feature type="non-terminal residue" evidence="2">
    <location>
        <position position="1"/>
    </location>
</feature>
<comment type="caution">
    <text evidence="2">The sequence shown here is derived from an EMBL/GenBank/DDBJ whole genome shotgun (WGS) entry which is preliminary data.</text>
</comment>
<name>X1CGE5_9ZZZZ</name>
<evidence type="ECO:0000313" key="2">
    <source>
        <dbReference type="EMBL" id="GAH07376.1"/>
    </source>
</evidence>
<feature type="domain" description="YdhG-like" evidence="1">
    <location>
        <begin position="2"/>
        <end position="49"/>
    </location>
</feature>
<dbReference type="EMBL" id="BART01030793">
    <property type="protein sequence ID" value="GAH07376.1"/>
    <property type="molecule type" value="Genomic_DNA"/>
</dbReference>
<evidence type="ECO:0000259" key="1">
    <source>
        <dbReference type="Pfam" id="PF08818"/>
    </source>
</evidence>
<organism evidence="2">
    <name type="scientific">marine sediment metagenome</name>
    <dbReference type="NCBI Taxonomy" id="412755"/>
    <lineage>
        <taxon>unclassified sequences</taxon>
        <taxon>metagenomes</taxon>
        <taxon>ecological metagenomes</taxon>
    </lineage>
</organism>
<sequence>FTLYIMDGFEKKDELLNKLGKHKLGKSCLYINKLDDINIHVLKEIINESLEYMKIKNK</sequence>
<protein>
    <recommendedName>
        <fullName evidence="1">YdhG-like domain-containing protein</fullName>
    </recommendedName>
</protein>
<dbReference type="InterPro" id="IPR014922">
    <property type="entry name" value="YdhG-like"/>
</dbReference>
<gene>
    <name evidence="2" type="ORF">S01H4_53647</name>
</gene>
<accession>X1CGE5</accession>
<dbReference type="AlphaFoldDB" id="X1CGE5"/>
<proteinExistence type="predicted"/>
<reference evidence="2" key="1">
    <citation type="journal article" date="2014" name="Front. Microbiol.">
        <title>High frequency of phylogenetically diverse reductive dehalogenase-homologous genes in deep subseafloor sedimentary metagenomes.</title>
        <authorList>
            <person name="Kawai M."/>
            <person name="Futagami T."/>
            <person name="Toyoda A."/>
            <person name="Takaki Y."/>
            <person name="Nishi S."/>
            <person name="Hori S."/>
            <person name="Arai W."/>
            <person name="Tsubouchi T."/>
            <person name="Morono Y."/>
            <person name="Uchiyama I."/>
            <person name="Ito T."/>
            <person name="Fujiyama A."/>
            <person name="Inagaki F."/>
            <person name="Takami H."/>
        </authorList>
    </citation>
    <scope>NUCLEOTIDE SEQUENCE</scope>
    <source>
        <strain evidence="2">Expedition CK06-06</strain>
    </source>
</reference>